<reference evidence="9 10" key="1">
    <citation type="submission" date="2025-05" db="UniProtKB">
        <authorList>
            <consortium name="RefSeq"/>
        </authorList>
    </citation>
    <scope>IDENTIFICATION</scope>
</reference>
<evidence type="ECO:0000259" key="7">
    <source>
        <dbReference type="PROSITE" id="PS00624"/>
    </source>
</evidence>
<dbReference type="RefSeq" id="XP_014678207.1">
    <property type="nucleotide sequence ID" value="XM_014822721.1"/>
</dbReference>
<feature type="domain" description="Glucose-methanol-choline oxidoreductase N-terminal" evidence="7">
    <location>
        <begin position="290"/>
        <end position="304"/>
    </location>
</feature>
<dbReference type="InterPro" id="IPR012132">
    <property type="entry name" value="GMC_OxRdtase"/>
</dbReference>
<organism evidence="8 9">
    <name type="scientific">Priapulus caudatus</name>
    <name type="common">Priapulid worm</name>
    <dbReference type="NCBI Taxonomy" id="37621"/>
    <lineage>
        <taxon>Eukaryota</taxon>
        <taxon>Metazoa</taxon>
        <taxon>Ecdysozoa</taxon>
        <taxon>Scalidophora</taxon>
        <taxon>Priapulida</taxon>
        <taxon>Priapulimorpha</taxon>
        <taxon>Priapulimorphida</taxon>
        <taxon>Priapulidae</taxon>
        <taxon>Priapulus</taxon>
    </lineage>
</organism>
<comment type="cofactor">
    <cofactor evidence="1">
        <name>FAD</name>
        <dbReference type="ChEBI" id="CHEBI:57692"/>
    </cofactor>
</comment>
<gene>
    <name evidence="9 10 11 12" type="primary">LOC106818008</name>
</gene>
<dbReference type="Gene3D" id="3.50.50.60">
    <property type="entry name" value="FAD/NAD(P)-binding domain"/>
    <property type="match status" value="1"/>
</dbReference>
<dbReference type="Pfam" id="PF00732">
    <property type="entry name" value="GMC_oxred_N"/>
    <property type="match status" value="1"/>
</dbReference>
<evidence type="ECO:0000313" key="12">
    <source>
        <dbReference type="RefSeq" id="XP_014678209.1"/>
    </source>
</evidence>
<evidence type="ECO:0000313" key="9">
    <source>
        <dbReference type="RefSeq" id="XP_014678205.1"/>
    </source>
</evidence>
<dbReference type="InterPro" id="IPR007867">
    <property type="entry name" value="GMC_OxRtase_C"/>
</dbReference>
<dbReference type="RefSeq" id="XP_014678205.1">
    <property type="nucleotide sequence ID" value="XM_014822719.1"/>
</dbReference>
<dbReference type="PANTHER" id="PTHR11552">
    <property type="entry name" value="GLUCOSE-METHANOL-CHOLINE GMC OXIDOREDUCTASE"/>
    <property type="match status" value="1"/>
</dbReference>
<dbReference type="SUPFAM" id="SSF51905">
    <property type="entry name" value="FAD/NAD(P)-binding domain"/>
    <property type="match status" value="1"/>
</dbReference>
<accession>A0ABM1F184</accession>
<proteinExistence type="inferred from homology"/>
<evidence type="ECO:0000313" key="8">
    <source>
        <dbReference type="Proteomes" id="UP000695022"/>
    </source>
</evidence>
<dbReference type="Proteomes" id="UP000695022">
    <property type="component" value="Unplaced"/>
</dbReference>
<dbReference type="Gene3D" id="3.30.560.10">
    <property type="entry name" value="Glucose Oxidase, domain 3"/>
    <property type="match status" value="1"/>
</dbReference>
<name>A0ABM1F184_PRICU</name>
<evidence type="ECO:0000313" key="10">
    <source>
        <dbReference type="RefSeq" id="XP_014678207.1"/>
    </source>
</evidence>
<keyword evidence="4 5" id="KW-0274">FAD</keyword>
<evidence type="ECO:0000259" key="6">
    <source>
        <dbReference type="PROSITE" id="PS00623"/>
    </source>
</evidence>
<dbReference type="InterPro" id="IPR000172">
    <property type="entry name" value="GMC_OxRdtase_N"/>
</dbReference>
<dbReference type="PROSITE" id="PS00623">
    <property type="entry name" value="GMC_OXRED_1"/>
    <property type="match status" value="1"/>
</dbReference>
<dbReference type="RefSeq" id="XP_014678208.1">
    <property type="nucleotide sequence ID" value="XM_014822722.1"/>
</dbReference>
<sequence length="595" mass="65791">MWTNIIAVTVAVVGVSYWRSQRVERFIIQENPDECYDYVIVGAGSAGCVLAARLSDVSSNKVLLLEAGGDPSAKRNAAIPAMHMLLRNTKHDWNFRTVPQKKSCRGLNEKRSLWPRGRMLGGSGGLNAMQYVRGNKGDFDLWEKMGAQGWSYKDVLPYFKKSEDNQNEEYVKSDYHGSGGPWTISDASYTKLMDVFLNAAQELGYKLGDVNGENQKVFMKSQANTKDGKRWSTAEAYLRPAMHRSNLDIAINTHVTKINFDGKKATGVTFIHGAEKKTVHVSKEVILSAGTIGSPHILMLSGVGPKDHLTKFNISTVADLPVGQHLQDHPGLMYPEFWIEKPITITADLINSWKTSIQYDLFRKGPLAYPLIDGVGIVKTKAADPKLDLPDIGIHHCPWGLGMENDEAIYNVIGFSKNFLEAYNFSEHKTRPVMTWNAHVLHPKSVGEIRLQSSDALDPPEIDANYLDDDSDVKSLVESIKISLQFAETKAFKAVGARLRDQIVPGCEEHEYKSDSYWDCAVRTITATKYHPTGTCKMGAANDQTAVVDPQLRVRGVRGLRVADASIMPEIVSANTQATTVMVAEKAADMIISGA</sequence>
<keyword evidence="3 5" id="KW-0285">Flavoprotein</keyword>
<dbReference type="InterPro" id="IPR036188">
    <property type="entry name" value="FAD/NAD-bd_sf"/>
</dbReference>
<evidence type="ECO:0000256" key="5">
    <source>
        <dbReference type="RuleBase" id="RU003968"/>
    </source>
</evidence>
<evidence type="ECO:0000313" key="11">
    <source>
        <dbReference type="RefSeq" id="XP_014678208.1"/>
    </source>
</evidence>
<keyword evidence="8" id="KW-1185">Reference proteome</keyword>
<dbReference type="Pfam" id="PF05199">
    <property type="entry name" value="GMC_oxred_C"/>
    <property type="match status" value="1"/>
</dbReference>
<comment type="similarity">
    <text evidence="2 5">Belongs to the GMC oxidoreductase family.</text>
</comment>
<feature type="domain" description="Glucose-methanol-choline oxidoreductase N-terminal" evidence="6">
    <location>
        <begin position="117"/>
        <end position="140"/>
    </location>
</feature>
<evidence type="ECO:0000256" key="1">
    <source>
        <dbReference type="ARBA" id="ARBA00001974"/>
    </source>
</evidence>
<protein>
    <submittedName>
        <fullName evidence="9 10">Glucose dehydrogenase [FAD, quinone]-like</fullName>
    </submittedName>
</protein>
<evidence type="ECO:0000256" key="2">
    <source>
        <dbReference type="ARBA" id="ARBA00010790"/>
    </source>
</evidence>
<dbReference type="SUPFAM" id="SSF54373">
    <property type="entry name" value="FAD-linked reductases, C-terminal domain"/>
    <property type="match status" value="1"/>
</dbReference>
<evidence type="ECO:0000256" key="3">
    <source>
        <dbReference type="ARBA" id="ARBA00022630"/>
    </source>
</evidence>
<dbReference type="PIRSF" id="PIRSF000137">
    <property type="entry name" value="Alcohol_oxidase"/>
    <property type="match status" value="1"/>
</dbReference>
<dbReference type="RefSeq" id="XP_014678209.1">
    <property type="nucleotide sequence ID" value="XM_014822723.1"/>
</dbReference>
<dbReference type="PROSITE" id="PS00624">
    <property type="entry name" value="GMC_OXRED_2"/>
    <property type="match status" value="1"/>
</dbReference>
<dbReference type="PANTHER" id="PTHR11552:SF147">
    <property type="entry name" value="CHOLINE DEHYDROGENASE, MITOCHONDRIAL"/>
    <property type="match status" value="1"/>
</dbReference>
<evidence type="ECO:0000256" key="4">
    <source>
        <dbReference type="ARBA" id="ARBA00022827"/>
    </source>
</evidence>
<dbReference type="GeneID" id="106818008"/>